<keyword evidence="5 6" id="KW-0472">Membrane</keyword>
<evidence type="ECO:0000256" key="1">
    <source>
        <dbReference type="ARBA" id="ARBA00004141"/>
    </source>
</evidence>
<dbReference type="PANTHER" id="PTHR43791">
    <property type="entry name" value="PERMEASE-RELATED"/>
    <property type="match status" value="1"/>
</dbReference>
<evidence type="ECO:0000256" key="4">
    <source>
        <dbReference type="ARBA" id="ARBA00022989"/>
    </source>
</evidence>
<evidence type="ECO:0000313" key="8">
    <source>
        <dbReference type="EMBL" id="KAJ4339656.1"/>
    </source>
</evidence>
<feature type="domain" description="Major facilitator superfamily (MFS) profile" evidence="7">
    <location>
        <begin position="1"/>
        <end position="481"/>
    </location>
</feature>
<evidence type="ECO:0000259" key="7">
    <source>
        <dbReference type="PROSITE" id="PS50850"/>
    </source>
</evidence>
<comment type="subcellular location">
    <subcellularLocation>
        <location evidence="1">Membrane</location>
        <topology evidence="1">Multi-pass membrane protein</topology>
    </subcellularLocation>
</comment>
<keyword evidence="4 6" id="KW-1133">Transmembrane helix</keyword>
<dbReference type="AlphaFoldDB" id="A0A9W8X400"/>
<feature type="transmembrane region" description="Helical" evidence="6">
    <location>
        <begin position="315"/>
        <end position="334"/>
    </location>
</feature>
<feature type="transmembrane region" description="Helical" evidence="6">
    <location>
        <begin position="138"/>
        <end position="160"/>
    </location>
</feature>
<dbReference type="Proteomes" id="UP001140562">
    <property type="component" value="Unassembled WGS sequence"/>
</dbReference>
<feature type="transmembrane region" description="Helical" evidence="6">
    <location>
        <begin position="250"/>
        <end position="273"/>
    </location>
</feature>
<proteinExistence type="predicted"/>
<feature type="transmembrane region" description="Helical" evidence="6">
    <location>
        <begin position="49"/>
        <end position="67"/>
    </location>
</feature>
<feature type="transmembrane region" description="Helical" evidence="6">
    <location>
        <begin position="285"/>
        <end position="303"/>
    </location>
</feature>
<dbReference type="OrthoDB" id="2985014at2759"/>
<dbReference type="PANTHER" id="PTHR43791:SF21">
    <property type="entry name" value="MAJOR FACILITATOR SUPERFAMILY (MFS) PROFILE DOMAIN-CONTAINING PROTEIN"/>
    <property type="match status" value="1"/>
</dbReference>
<dbReference type="PROSITE" id="PS50850">
    <property type="entry name" value="MFS"/>
    <property type="match status" value="1"/>
</dbReference>
<sequence length="481" mass="53168">MDSIHRRTISPIDSTKLGSRQIRVEEEECARSNPAGDLNGEIGATPDDLNLAVSLFFITFVVLQPPSAAIGRWIGVKHWVTTMMLGWGTFTLAHAFIRGRSSLIALRLMVGAFEAGFYPTAIMYLSTFYCRYDLGVRIALFYGQYAIAGAFSGSIAYGLFKIKHTRLHNWQYLFIIEGGLTILLGIVAWFWLPHGPESAWFLNADDRQFVAERLLQDNVDSTGGDFRGNAPEKSKLSKRDVKETLRDWKLWYILIFNICASVPAQAFSVFLPLVVQGLGYSSLQANLMSVPPYLFGAATLYLFALSSDHHKERGYHVIGGLSIALIGLVITVLGSATTVKYAGLCILLSGSYVPGPLTAAWLSGNTPGRYSTTSNKNLLTLPDVGKRTLVLGVNGFGNLAGVIGGQLYKHRYAPHYRLPFYVTLGLVATALLGYTAYRFTLQAVNARRKDILASKTAAEIEEERVNNTRYADRKWTFTYGL</sequence>
<feature type="transmembrane region" description="Helical" evidence="6">
    <location>
        <begin position="341"/>
        <end position="362"/>
    </location>
</feature>
<name>A0A9W8X400_9PLEO</name>
<dbReference type="GO" id="GO:0016020">
    <property type="term" value="C:membrane"/>
    <property type="evidence" value="ECO:0007669"/>
    <property type="project" value="UniProtKB-SubCell"/>
</dbReference>
<dbReference type="Pfam" id="PF07690">
    <property type="entry name" value="MFS_1"/>
    <property type="match status" value="1"/>
</dbReference>
<keyword evidence="2" id="KW-0813">Transport</keyword>
<comment type="caution">
    <text evidence="8">The sequence shown here is derived from an EMBL/GenBank/DDBJ whole genome shotgun (WGS) entry which is preliminary data.</text>
</comment>
<feature type="transmembrane region" description="Helical" evidence="6">
    <location>
        <begin position="79"/>
        <end position="97"/>
    </location>
</feature>
<dbReference type="EMBL" id="JAPEUV010000021">
    <property type="protein sequence ID" value="KAJ4339656.1"/>
    <property type="molecule type" value="Genomic_DNA"/>
</dbReference>
<dbReference type="InterPro" id="IPR011701">
    <property type="entry name" value="MFS"/>
</dbReference>
<dbReference type="GO" id="GO:0022857">
    <property type="term" value="F:transmembrane transporter activity"/>
    <property type="evidence" value="ECO:0007669"/>
    <property type="project" value="InterPro"/>
</dbReference>
<keyword evidence="3 6" id="KW-0812">Transmembrane</keyword>
<feature type="transmembrane region" description="Helical" evidence="6">
    <location>
        <begin position="418"/>
        <end position="439"/>
    </location>
</feature>
<evidence type="ECO:0000313" key="9">
    <source>
        <dbReference type="Proteomes" id="UP001140562"/>
    </source>
</evidence>
<feature type="transmembrane region" description="Helical" evidence="6">
    <location>
        <begin position="172"/>
        <end position="192"/>
    </location>
</feature>
<dbReference type="InterPro" id="IPR020846">
    <property type="entry name" value="MFS_dom"/>
</dbReference>
<evidence type="ECO:0000256" key="2">
    <source>
        <dbReference type="ARBA" id="ARBA00022448"/>
    </source>
</evidence>
<dbReference type="SUPFAM" id="SSF103473">
    <property type="entry name" value="MFS general substrate transporter"/>
    <property type="match status" value="1"/>
</dbReference>
<organism evidence="8 9">
    <name type="scientific">Didymella glomerata</name>
    <dbReference type="NCBI Taxonomy" id="749621"/>
    <lineage>
        <taxon>Eukaryota</taxon>
        <taxon>Fungi</taxon>
        <taxon>Dikarya</taxon>
        <taxon>Ascomycota</taxon>
        <taxon>Pezizomycotina</taxon>
        <taxon>Dothideomycetes</taxon>
        <taxon>Pleosporomycetidae</taxon>
        <taxon>Pleosporales</taxon>
        <taxon>Pleosporineae</taxon>
        <taxon>Didymellaceae</taxon>
        <taxon>Didymella</taxon>
    </lineage>
</organism>
<dbReference type="InterPro" id="IPR036259">
    <property type="entry name" value="MFS_trans_sf"/>
</dbReference>
<dbReference type="Gene3D" id="1.20.1250.20">
    <property type="entry name" value="MFS general substrate transporter like domains"/>
    <property type="match status" value="2"/>
</dbReference>
<evidence type="ECO:0000256" key="6">
    <source>
        <dbReference type="SAM" id="Phobius"/>
    </source>
</evidence>
<protein>
    <recommendedName>
        <fullName evidence="7">Major facilitator superfamily (MFS) profile domain-containing protein</fullName>
    </recommendedName>
</protein>
<feature type="transmembrane region" description="Helical" evidence="6">
    <location>
        <begin position="104"/>
        <end position="126"/>
    </location>
</feature>
<accession>A0A9W8X400</accession>
<gene>
    <name evidence="8" type="ORF">N0V87_003097</name>
</gene>
<evidence type="ECO:0000256" key="5">
    <source>
        <dbReference type="ARBA" id="ARBA00023136"/>
    </source>
</evidence>
<reference evidence="8" key="1">
    <citation type="submission" date="2022-10" db="EMBL/GenBank/DDBJ databases">
        <title>Tapping the CABI collections for fungal endophytes: first genome assemblies for Collariella, Neodidymelliopsis, Ascochyta clinopodiicola, Didymella pomorum, Didymosphaeria variabile, Neocosmospora piperis and Neocucurbitaria cava.</title>
        <authorList>
            <person name="Hill R."/>
        </authorList>
    </citation>
    <scope>NUCLEOTIDE SEQUENCE</scope>
    <source>
        <strain evidence="8">IMI 360193</strain>
    </source>
</reference>
<keyword evidence="9" id="KW-1185">Reference proteome</keyword>
<evidence type="ECO:0000256" key="3">
    <source>
        <dbReference type="ARBA" id="ARBA00022692"/>
    </source>
</evidence>